<dbReference type="AlphaFoldDB" id="A0A6G4TXM8"/>
<feature type="repeat" description="TPR" evidence="3">
    <location>
        <begin position="1141"/>
        <end position="1174"/>
    </location>
</feature>
<dbReference type="Gene3D" id="1.25.40.10">
    <property type="entry name" value="Tetratricopeptide repeat domain"/>
    <property type="match status" value="3"/>
</dbReference>
<accession>A0A6G4TXM8</accession>
<evidence type="ECO:0000256" key="2">
    <source>
        <dbReference type="ARBA" id="ARBA00022803"/>
    </source>
</evidence>
<reference evidence="4 5" key="1">
    <citation type="submission" date="2020-02" db="EMBL/GenBank/DDBJ databases">
        <title>Whole-genome analyses of novel actinobacteria.</title>
        <authorList>
            <person name="Sahin N."/>
        </authorList>
    </citation>
    <scope>NUCLEOTIDE SEQUENCE [LARGE SCALE GENOMIC DNA]</scope>
    <source>
        <strain evidence="4 5">A7024</strain>
    </source>
</reference>
<organism evidence="4 5">
    <name type="scientific">Streptomyces coryli</name>
    <dbReference type="NCBI Taxonomy" id="1128680"/>
    <lineage>
        <taxon>Bacteria</taxon>
        <taxon>Bacillati</taxon>
        <taxon>Actinomycetota</taxon>
        <taxon>Actinomycetes</taxon>
        <taxon>Kitasatosporales</taxon>
        <taxon>Streptomycetaceae</taxon>
        <taxon>Streptomyces</taxon>
    </lineage>
</organism>
<evidence type="ECO:0000256" key="1">
    <source>
        <dbReference type="ARBA" id="ARBA00022737"/>
    </source>
</evidence>
<evidence type="ECO:0000313" key="5">
    <source>
        <dbReference type="Proteomes" id="UP000481583"/>
    </source>
</evidence>
<keyword evidence="2 3" id="KW-0802">TPR repeat</keyword>
<comment type="caution">
    <text evidence="4">The sequence shown here is derived from an EMBL/GenBank/DDBJ whole genome shotgun (WGS) entry which is preliminary data.</text>
</comment>
<dbReference type="InterPro" id="IPR011990">
    <property type="entry name" value="TPR-like_helical_dom_sf"/>
</dbReference>
<keyword evidence="1" id="KW-0677">Repeat</keyword>
<dbReference type="InterPro" id="IPR019734">
    <property type="entry name" value="TPR_rpt"/>
</dbReference>
<dbReference type="InterPro" id="IPR050498">
    <property type="entry name" value="Ycf3"/>
</dbReference>
<evidence type="ECO:0000313" key="4">
    <source>
        <dbReference type="EMBL" id="NGN63868.1"/>
    </source>
</evidence>
<dbReference type="EMBL" id="JAAKZV010000022">
    <property type="protein sequence ID" value="NGN63868.1"/>
    <property type="molecule type" value="Genomic_DNA"/>
</dbReference>
<dbReference type="SUPFAM" id="SSF48452">
    <property type="entry name" value="TPR-like"/>
    <property type="match status" value="2"/>
</dbReference>
<dbReference type="Pfam" id="PF13181">
    <property type="entry name" value="TPR_8"/>
    <property type="match status" value="2"/>
</dbReference>
<dbReference type="PANTHER" id="PTHR44858">
    <property type="entry name" value="TETRATRICOPEPTIDE REPEAT PROTEIN 6"/>
    <property type="match status" value="1"/>
</dbReference>
<gene>
    <name evidence="4" type="ORF">G5C51_08100</name>
</gene>
<name>A0A6G4TXM8_9ACTN</name>
<proteinExistence type="predicted"/>
<protein>
    <submittedName>
        <fullName evidence="4">Tetratricopeptide repeat protein</fullName>
    </submittedName>
</protein>
<keyword evidence="5" id="KW-1185">Reference proteome</keyword>
<feature type="repeat" description="TPR" evidence="3">
    <location>
        <begin position="956"/>
        <end position="989"/>
    </location>
</feature>
<dbReference type="PANTHER" id="PTHR44858:SF1">
    <property type="entry name" value="UDP-N-ACETYLGLUCOSAMINE--PEPTIDE N-ACETYLGLUCOSAMINYLTRANSFERASE SPINDLY-RELATED"/>
    <property type="match status" value="1"/>
</dbReference>
<evidence type="ECO:0000256" key="3">
    <source>
        <dbReference type="PROSITE-ProRule" id="PRU00339"/>
    </source>
</evidence>
<dbReference type="SMART" id="SM00028">
    <property type="entry name" value="TPR"/>
    <property type="match status" value="10"/>
</dbReference>
<dbReference type="Proteomes" id="UP000481583">
    <property type="component" value="Unassembled WGS sequence"/>
</dbReference>
<sequence length="1193" mass="131366">MAVPQDRVTRKDFIRRRRQGGFVGRATELALFRENLSRPPERNDNFELLFHVAGAAGSGKTSLLHEWEKIAREVNAVTAFVGDEAHDAVDTMEGIASQLSRQACPLKNFEKALREYKQRRVEAEAVATIPSSTATEASPSSLVASQLLLTGLGSVPGVGAIVGAVDPGQVALGADRMRSAVSGRFSKANELDASPISTLTQLFTKDLCAAAERHPWIVLFLDSFETTHKSLGSWIQDLLFNERYEELPLNVVVALGGQQELDAGQWNDWRDQVCQVELDVFTESEARSLLAARGVTDEATIIEVFRLSDRLPVLVSTLAQSAVTNPEVLPDPAETAVERFLGSEMDEVNRETVLTCAYPLYLNEDIFQGLGLDVGGDVYPWICSLPFVSDQAGRRRYHEIVRSPMLRLQRQESPTRWRSRHRQLADMFNSWQEQLQQDRELDDVVAWAIPEWRDWHLSYLYHSLCENPRGLATVVPQEGFAACLHGEGPIYQWLQTLHQAGIDSGDAQLQDWSRRLEGAASADGEISLSVLETLSKMRELSDTDRSVALWLRGQILCRENRYDEALHELNKSVEITEDFLPAILVRALILLSLGKVQPALLDLDRVIDADPTGELMPLARVTSLAARGTFPTYSSVEEESASWDSDAPMNILARAEYLATSGRPRESLAELDRMPAELDELTSLTLVQRARALAMLSRNDEALSCVDEALEIWPDFTPLLTQRSEILSAVGRVPEALEDIQRAMELNPNLPGTIISYCRILITMGRSADAFSKVDGLLQSSPNLALGLIIRSALHLEFGRRREALADAEAAQEISPDDIRGHISLAEALMANGRFAGALAEIEVALGADLVYPIALCVRARIFLAMGEAEKAAEDANKALSGDKELALALVIRSITAVILGRDLRQALDDVNLALEKNPHLVMAHATRAQVLSAMGRQFDAVRYLSTFLKMSPDSLLVVVARSSIYASLGRTKEALEDLNRSLSINPNFEPALIDRSELLLSSGRPAEALRDLEKLVQMGSILDVTDRIEGARAMQVVGRAGVGELSGTSGSHSAGRDLQALELAIAENPHDFASREERVEALLRADRIDEAMFDITEVVEQTPDRVSARLLRAEINLALGNADIALDDLNQALQCDPDDIQVLANRGCVLEILGDAEAAMSDLNRAVEIAPHDEWVKGVWSHLMESSSNEER</sequence>
<dbReference type="RefSeq" id="WP_165234058.1">
    <property type="nucleotide sequence ID" value="NZ_JAAKZV010000022.1"/>
</dbReference>
<dbReference type="PROSITE" id="PS50005">
    <property type="entry name" value="TPR"/>
    <property type="match status" value="3"/>
</dbReference>
<dbReference type="Pfam" id="PF13432">
    <property type="entry name" value="TPR_16"/>
    <property type="match status" value="2"/>
</dbReference>
<feature type="repeat" description="TPR" evidence="3">
    <location>
        <begin position="717"/>
        <end position="750"/>
    </location>
</feature>